<protein>
    <recommendedName>
        <fullName evidence="2">Type 1 phosphatases regulator</fullName>
    </recommendedName>
</protein>
<sequence>MSTTTSPPHLNSSSLSASSQPANHGSRTVTITTNDEEVNGDQPQAPATLRLRARPLQSTRQSHPRVQWEDNVVDNEGLGRKKSKVCCIYKKPRAFDESSDESGDSDSDCCHHSPPSSNPALGSSSSKSPSKPSDELEVNSSVSASLTCPSRSNQPNAYEVESIKLKGKGRAH</sequence>
<gene>
    <name evidence="4" type="ORF">PPACK8108_LOCUS15963</name>
    <name evidence="5" type="ORF">PPACK8108_LOCUS25663</name>
</gene>
<feature type="compositionally biased region" description="Low complexity" evidence="3">
    <location>
        <begin position="1"/>
        <end position="24"/>
    </location>
</feature>
<feature type="compositionally biased region" description="Acidic residues" evidence="3">
    <location>
        <begin position="97"/>
        <end position="107"/>
    </location>
</feature>
<name>A0AAV0BA75_PHAPC</name>
<keyword evidence="6" id="KW-1185">Reference proteome</keyword>
<dbReference type="GO" id="GO:0008157">
    <property type="term" value="F:protein phosphatase 1 binding"/>
    <property type="evidence" value="ECO:0007669"/>
    <property type="project" value="TreeGrafter"/>
</dbReference>
<dbReference type="GO" id="GO:0005634">
    <property type="term" value="C:nucleus"/>
    <property type="evidence" value="ECO:0007669"/>
    <property type="project" value="UniProtKB-SubCell"/>
</dbReference>
<comment type="caution">
    <text evidence="4">The sequence shown here is derived from an EMBL/GenBank/DDBJ whole genome shotgun (WGS) entry which is preliminary data.</text>
</comment>
<dbReference type="Proteomes" id="UP001153365">
    <property type="component" value="Unassembled WGS sequence"/>
</dbReference>
<feature type="region of interest" description="Disordered" evidence="3">
    <location>
        <begin position="1"/>
        <end position="75"/>
    </location>
</feature>
<dbReference type="EMBL" id="CALTRL010004306">
    <property type="protein sequence ID" value="CAH7682831.1"/>
    <property type="molecule type" value="Genomic_DNA"/>
</dbReference>
<proteinExistence type="inferred from homology"/>
<dbReference type="PANTHER" id="PTHR20835:SF0">
    <property type="entry name" value="E3 UBIQUITIN-PROTEIN LIGASE PPP1R11"/>
    <property type="match status" value="1"/>
</dbReference>
<dbReference type="GO" id="GO:0004865">
    <property type="term" value="F:protein serine/threonine phosphatase inhibitor activity"/>
    <property type="evidence" value="ECO:0007669"/>
    <property type="project" value="UniProtKB-UniRule"/>
</dbReference>
<accession>A0AAV0BA75</accession>
<dbReference type="AlphaFoldDB" id="A0AAV0BA75"/>
<dbReference type="PANTHER" id="PTHR20835">
    <property type="entry name" value="E3 UBIQUITIN-PROTEIN LIGASE PPP1R11-RELATED"/>
    <property type="match status" value="1"/>
</dbReference>
<evidence type="ECO:0000313" key="5">
    <source>
        <dbReference type="EMBL" id="CAH7690336.1"/>
    </source>
</evidence>
<dbReference type="Pfam" id="PF07491">
    <property type="entry name" value="PPI_Ypi1"/>
    <property type="match status" value="1"/>
</dbReference>
<evidence type="ECO:0000313" key="4">
    <source>
        <dbReference type="EMBL" id="CAH7682831.1"/>
    </source>
</evidence>
<evidence type="ECO:0000256" key="1">
    <source>
        <dbReference type="ARBA" id="ARBA00005605"/>
    </source>
</evidence>
<feature type="compositionally biased region" description="Low complexity" evidence="3">
    <location>
        <begin position="112"/>
        <end position="131"/>
    </location>
</feature>
<feature type="compositionally biased region" description="Polar residues" evidence="3">
    <location>
        <begin position="138"/>
        <end position="156"/>
    </location>
</feature>
<organism evidence="4 6">
    <name type="scientific">Phakopsora pachyrhizi</name>
    <name type="common">Asian soybean rust disease fungus</name>
    <dbReference type="NCBI Taxonomy" id="170000"/>
    <lineage>
        <taxon>Eukaryota</taxon>
        <taxon>Fungi</taxon>
        <taxon>Dikarya</taxon>
        <taxon>Basidiomycota</taxon>
        <taxon>Pucciniomycotina</taxon>
        <taxon>Pucciniomycetes</taxon>
        <taxon>Pucciniales</taxon>
        <taxon>Phakopsoraceae</taxon>
        <taxon>Phakopsora</taxon>
    </lineage>
</organism>
<comment type="similarity">
    <text evidence="1 2">Belongs to the YPI1 family.</text>
</comment>
<feature type="region of interest" description="Disordered" evidence="3">
    <location>
        <begin position="95"/>
        <end position="172"/>
    </location>
</feature>
<keyword evidence="2" id="KW-0539">Nucleus</keyword>
<evidence type="ECO:0000313" key="6">
    <source>
        <dbReference type="Proteomes" id="UP001153365"/>
    </source>
</evidence>
<keyword evidence="4" id="KW-0650">Protein phosphatase inhibitor</keyword>
<reference evidence="4" key="1">
    <citation type="submission" date="2022-06" db="EMBL/GenBank/DDBJ databases">
        <authorList>
            <consortium name="SYNGENTA / RWTH Aachen University"/>
        </authorList>
    </citation>
    <scope>NUCLEOTIDE SEQUENCE</scope>
</reference>
<evidence type="ECO:0000256" key="2">
    <source>
        <dbReference type="RuleBase" id="RU367162"/>
    </source>
</evidence>
<comment type="function">
    <text evidence="2">Regulator of type 1 phosphatases which maintains protein phosphatase activity under strict control.</text>
</comment>
<comment type="subcellular location">
    <subcellularLocation>
        <location evidence="2">Nucleus</location>
    </subcellularLocation>
</comment>
<evidence type="ECO:0000256" key="3">
    <source>
        <dbReference type="SAM" id="MobiDB-lite"/>
    </source>
</evidence>
<dbReference type="InterPro" id="IPR011107">
    <property type="entry name" value="PPI_Ypi1"/>
</dbReference>
<dbReference type="EMBL" id="CALTRL010006276">
    <property type="protein sequence ID" value="CAH7690336.1"/>
    <property type="molecule type" value="Genomic_DNA"/>
</dbReference>